<organism evidence="1 2">
    <name type="scientific">Arabis alpina</name>
    <name type="common">Alpine rock-cress</name>
    <dbReference type="NCBI Taxonomy" id="50452"/>
    <lineage>
        <taxon>Eukaryota</taxon>
        <taxon>Viridiplantae</taxon>
        <taxon>Streptophyta</taxon>
        <taxon>Embryophyta</taxon>
        <taxon>Tracheophyta</taxon>
        <taxon>Spermatophyta</taxon>
        <taxon>Magnoliopsida</taxon>
        <taxon>eudicotyledons</taxon>
        <taxon>Gunneridae</taxon>
        <taxon>Pentapetalae</taxon>
        <taxon>rosids</taxon>
        <taxon>malvids</taxon>
        <taxon>Brassicales</taxon>
        <taxon>Brassicaceae</taxon>
        <taxon>Arabideae</taxon>
        <taxon>Arabis</taxon>
    </lineage>
</organism>
<keyword evidence="2" id="KW-1185">Reference proteome</keyword>
<accession>A0A087G2A5</accession>
<name>A0A087G2A5_ARAAL</name>
<protein>
    <submittedName>
        <fullName evidence="1">Uncharacterized protein</fullName>
    </submittedName>
</protein>
<dbReference type="Proteomes" id="UP000029120">
    <property type="component" value="Unassembled WGS sequence"/>
</dbReference>
<evidence type="ECO:0000313" key="2">
    <source>
        <dbReference type="Proteomes" id="UP000029120"/>
    </source>
</evidence>
<gene>
    <name evidence="1" type="ORF">AALP_AAs59235U000200</name>
</gene>
<sequence length="77" mass="8617">MDECKIPVKATRSGAVQIGEEEVEGREGEWVSPVKKHTGEGESYCFLCLSRARWTIVLYSGRRSYTAAAPRQGLERV</sequence>
<evidence type="ECO:0000313" key="1">
    <source>
        <dbReference type="EMBL" id="KFK24007.1"/>
    </source>
</evidence>
<reference evidence="2" key="1">
    <citation type="journal article" date="2015" name="Nat. Plants">
        <title>Genome expansion of Arabis alpina linked with retrotransposition and reduced symmetric DNA methylation.</title>
        <authorList>
            <person name="Willing E.M."/>
            <person name="Rawat V."/>
            <person name="Mandakova T."/>
            <person name="Maumus F."/>
            <person name="James G.V."/>
            <person name="Nordstroem K.J."/>
            <person name="Becker C."/>
            <person name="Warthmann N."/>
            <person name="Chica C."/>
            <person name="Szarzynska B."/>
            <person name="Zytnicki M."/>
            <person name="Albani M.C."/>
            <person name="Kiefer C."/>
            <person name="Bergonzi S."/>
            <person name="Castaings L."/>
            <person name="Mateos J.L."/>
            <person name="Berns M.C."/>
            <person name="Bujdoso N."/>
            <person name="Piofczyk T."/>
            <person name="de Lorenzo L."/>
            <person name="Barrero-Sicilia C."/>
            <person name="Mateos I."/>
            <person name="Piednoel M."/>
            <person name="Hagmann J."/>
            <person name="Chen-Min-Tao R."/>
            <person name="Iglesias-Fernandez R."/>
            <person name="Schuster S.C."/>
            <person name="Alonso-Blanco C."/>
            <person name="Roudier F."/>
            <person name="Carbonero P."/>
            <person name="Paz-Ares J."/>
            <person name="Davis S.J."/>
            <person name="Pecinka A."/>
            <person name="Quesneville H."/>
            <person name="Colot V."/>
            <person name="Lysak M.A."/>
            <person name="Weigel D."/>
            <person name="Coupland G."/>
            <person name="Schneeberger K."/>
        </authorList>
    </citation>
    <scope>NUCLEOTIDE SEQUENCE [LARGE SCALE GENOMIC DNA]</scope>
    <source>
        <strain evidence="2">cv. Pajares</strain>
    </source>
</reference>
<proteinExistence type="predicted"/>
<dbReference type="Gramene" id="KFK24007">
    <property type="protein sequence ID" value="KFK24007"/>
    <property type="gene ID" value="AALP_AAs59235U000200"/>
</dbReference>
<dbReference type="AlphaFoldDB" id="A0A087G2A5"/>
<dbReference type="EMBL" id="KL973150">
    <property type="protein sequence ID" value="KFK24007.1"/>
    <property type="molecule type" value="Genomic_DNA"/>
</dbReference>